<gene>
    <name evidence="1" type="ORF">S01H4_34677</name>
</gene>
<name>X0ZY74_9ZZZZ</name>
<evidence type="ECO:0000313" key="1">
    <source>
        <dbReference type="EMBL" id="GAG74815.1"/>
    </source>
</evidence>
<dbReference type="EMBL" id="BART01018363">
    <property type="protein sequence ID" value="GAG74815.1"/>
    <property type="molecule type" value="Genomic_DNA"/>
</dbReference>
<accession>X0ZY74</accession>
<sequence length="63" mass="7487">MESLKEYVKSEFYELNKKEWSNTMIKEFIKTAANRDSDVLAQIQDVDYDELKDIIADFDLSYV</sequence>
<protein>
    <submittedName>
        <fullName evidence="1">Uncharacterized protein</fullName>
    </submittedName>
</protein>
<feature type="non-terminal residue" evidence="1">
    <location>
        <position position="63"/>
    </location>
</feature>
<organism evidence="1">
    <name type="scientific">marine sediment metagenome</name>
    <dbReference type="NCBI Taxonomy" id="412755"/>
    <lineage>
        <taxon>unclassified sequences</taxon>
        <taxon>metagenomes</taxon>
        <taxon>ecological metagenomes</taxon>
    </lineage>
</organism>
<proteinExistence type="predicted"/>
<comment type="caution">
    <text evidence="1">The sequence shown here is derived from an EMBL/GenBank/DDBJ whole genome shotgun (WGS) entry which is preliminary data.</text>
</comment>
<dbReference type="AlphaFoldDB" id="X0ZY74"/>
<reference evidence="1" key="1">
    <citation type="journal article" date="2014" name="Front. Microbiol.">
        <title>High frequency of phylogenetically diverse reductive dehalogenase-homologous genes in deep subseafloor sedimentary metagenomes.</title>
        <authorList>
            <person name="Kawai M."/>
            <person name="Futagami T."/>
            <person name="Toyoda A."/>
            <person name="Takaki Y."/>
            <person name="Nishi S."/>
            <person name="Hori S."/>
            <person name="Arai W."/>
            <person name="Tsubouchi T."/>
            <person name="Morono Y."/>
            <person name="Uchiyama I."/>
            <person name="Ito T."/>
            <person name="Fujiyama A."/>
            <person name="Inagaki F."/>
            <person name="Takami H."/>
        </authorList>
    </citation>
    <scope>NUCLEOTIDE SEQUENCE</scope>
    <source>
        <strain evidence="1">Expedition CK06-06</strain>
    </source>
</reference>